<accession>A0AAV7KRI7</accession>
<comment type="caution">
    <text evidence="2">The sequence shown here is derived from an EMBL/GenBank/DDBJ whole genome shotgun (WGS) entry which is preliminary data.</text>
</comment>
<keyword evidence="3" id="KW-1185">Reference proteome</keyword>
<proteinExistence type="predicted"/>
<protein>
    <submittedName>
        <fullName evidence="2">Uncharacterized protein</fullName>
    </submittedName>
</protein>
<name>A0AAV7KRI7_PLEWA</name>
<dbReference type="AlphaFoldDB" id="A0AAV7KRI7"/>
<sequence>MGIYKQPEMPQRAAHRYNVSVNYAAPRKETSQVASEFTDPQEVPSRLVSDPSYVESARSVRRKARRTDGDRVKPGTGPHSPTRCPLIGRRDYLSTRQQHGLFIDKGEAFGEVT</sequence>
<evidence type="ECO:0000313" key="3">
    <source>
        <dbReference type="Proteomes" id="UP001066276"/>
    </source>
</evidence>
<dbReference type="Proteomes" id="UP001066276">
    <property type="component" value="Chromosome 12"/>
</dbReference>
<feature type="region of interest" description="Disordered" evidence="1">
    <location>
        <begin position="28"/>
        <end position="87"/>
    </location>
</feature>
<gene>
    <name evidence="2" type="ORF">NDU88_000723</name>
</gene>
<organism evidence="2 3">
    <name type="scientific">Pleurodeles waltl</name>
    <name type="common">Iberian ribbed newt</name>
    <dbReference type="NCBI Taxonomy" id="8319"/>
    <lineage>
        <taxon>Eukaryota</taxon>
        <taxon>Metazoa</taxon>
        <taxon>Chordata</taxon>
        <taxon>Craniata</taxon>
        <taxon>Vertebrata</taxon>
        <taxon>Euteleostomi</taxon>
        <taxon>Amphibia</taxon>
        <taxon>Batrachia</taxon>
        <taxon>Caudata</taxon>
        <taxon>Salamandroidea</taxon>
        <taxon>Salamandridae</taxon>
        <taxon>Pleurodelinae</taxon>
        <taxon>Pleurodeles</taxon>
    </lineage>
</organism>
<evidence type="ECO:0000256" key="1">
    <source>
        <dbReference type="SAM" id="MobiDB-lite"/>
    </source>
</evidence>
<reference evidence="2" key="1">
    <citation type="journal article" date="2022" name="bioRxiv">
        <title>Sequencing and chromosome-scale assembly of the giantPleurodeles waltlgenome.</title>
        <authorList>
            <person name="Brown T."/>
            <person name="Elewa A."/>
            <person name="Iarovenko S."/>
            <person name="Subramanian E."/>
            <person name="Araus A.J."/>
            <person name="Petzold A."/>
            <person name="Susuki M."/>
            <person name="Suzuki K.-i.T."/>
            <person name="Hayashi T."/>
            <person name="Toyoda A."/>
            <person name="Oliveira C."/>
            <person name="Osipova E."/>
            <person name="Leigh N.D."/>
            <person name="Simon A."/>
            <person name="Yun M.H."/>
        </authorList>
    </citation>
    <scope>NUCLEOTIDE SEQUENCE</scope>
    <source>
        <strain evidence="2">20211129_DDA</strain>
        <tissue evidence="2">Liver</tissue>
    </source>
</reference>
<evidence type="ECO:0000313" key="2">
    <source>
        <dbReference type="EMBL" id="KAJ1080524.1"/>
    </source>
</evidence>
<dbReference type="EMBL" id="JANPWB010000016">
    <property type="protein sequence ID" value="KAJ1080524.1"/>
    <property type="molecule type" value="Genomic_DNA"/>
</dbReference>